<evidence type="ECO:0000313" key="5">
    <source>
        <dbReference type="Proteomes" id="UP000054495"/>
    </source>
</evidence>
<feature type="domain" description="Apple" evidence="3">
    <location>
        <begin position="196"/>
        <end position="282"/>
    </location>
</feature>
<dbReference type="EMBL" id="KE124971">
    <property type="protein sequence ID" value="EPB73798.1"/>
    <property type="molecule type" value="Genomic_DNA"/>
</dbReference>
<feature type="region of interest" description="Disordered" evidence="1">
    <location>
        <begin position="36"/>
        <end position="59"/>
    </location>
</feature>
<keyword evidence="5" id="KW-1185">Reference proteome</keyword>
<sequence>MSVSRLKFLVAAVIFPTVLTNTSEVDFEDITSQHTFQESDDFPSPSSLSHSFGSSSRQQPYDRSKVIAFTTPLQVLLSSQPDGRLQLSLVCDLFAHVGDQAPARLLKFQSRDYFEPTHAYQCLNFPTSTPTTTTPEPSTTESATVATLPARPEPTEPAVARATKVDRREESVDIAKADELTEQRQADEEPAVRPYCPPGKIVSFLRTEGFELYNNDDITMPVTNVDECVSACEKNEISGQALDCRSFDHSPSTCSFSSETAVPVGNGQLKQRNDSYYYEKICVAETAMKNCVPTFTRFPQMVLVGFAEAVADATSFEACFEFCLESHLTFGFNCSSGMYFFEEAQLNCVLNSEDRHTQSDLFTEENTDIVDYFEIGCQKSKERPRMRSAKTFGNLYSHVFAVKASFFVWTKINLDKTNTWSLAIPDSLVIATETQTEWSKCEDGLQHRRRDCSDRDHCGLESRNCGETTMPETPQKKNETAKEEDLPTPEDIAKVKADIREHGLRCRPDVCCPVFSGCAVGLRLNSKMKRLEW</sequence>
<feature type="signal peptide" evidence="2">
    <location>
        <begin position="1"/>
        <end position="20"/>
    </location>
</feature>
<evidence type="ECO:0000259" key="3">
    <source>
        <dbReference type="PROSITE" id="PS50948"/>
    </source>
</evidence>
<organism evidence="4 5">
    <name type="scientific">Ancylostoma ceylanicum</name>
    <dbReference type="NCBI Taxonomy" id="53326"/>
    <lineage>
        <taxon>Eukaryota</taxon>
        <taxon>Metazoa</taxon>
        <taxon>Ecdysozoa</taxon>
        <taxon>Nematoda</taxon>
        <taxon>Chromadorea</taxon>
        <taxon>Rhabditida</taxon>
        <taxon>Rhabditina</taxon>
        <taxon>Rhabditomorpha</taxon>
        <taxon>Strongyloidea</taxon>
        <taxon>Ancylostomatidae</taxon>
        <taxon>Ancylostomatinae</taxon>
        <taxon>Ancylostoma</taxon>
    </lineage>
</organism>
<feature type="chain" id="PRO_5002307136" evidence="2">
    <location>
        <begin position="21"/>
        <end position="533"/>
    </location>
</feature>
<evidence type="ECO:0000256" key="1">
    <source>
        <dbReference type="SAM" id="MobiDB-lite"/>
    </source>
</evidence>
<evidence type="ECO:0000313" key="4">
    <source>
        <dbReference type="EMBL" id="EPB73798.1"/>
    </source>
</evidence>
<proteinExistence type="predicted"/>
<dbReference type="InterPro" id="IPR003609">
    <property type="entry name" value="Pan_app"/>
</dbReference>
<feature type="compositionally biased region" description="Basic and acidic residues" evidence="1">
    <location>
        <begin position="474"/>
        <end position="489"/>
    </location>
</feature>
<dbReference type="PROSITE" id="PS50948">
    <property type="entry name" value="PAN"/>
    <property type="match status" value="2"/>
</dbReference>
<keyword evidence="2" id="KW-0732">Signal</keyword>
<reference evidence="4 5" key="1">
    <citation type="submission" date="2013-05" db="EMBL/GenBank/DDBJ databases">
        <title>Draft genome of the parasitic nematode Anyclostoma ceylanicum.</title>
        <authorList>
            <person name="Mitreva M."/>
        </authorList>
    </citation>
    <scope>NUCLEOTIDE SEQUENCE [LARGE SCALE GENOMIC DNA]</scope>
</reference>
<feature type="domain" description="Apple" evidence="3">
    <location>
        <begin position="291"/>
        <end position="377"/>
    </location>
</feature>
<dbReference type="CDD" id="cd01099">
    <property type="entry name" value="PAN_AP_HGF"/>
    <property type="match status" value="1"/>
</dbReference>
<dbReference type="AlphaFoldDB" id="A0A0D6LRJ3"/>
<dbReference type="PANTHER" id="PTHR47327:SF1">
    <property type="entry name" value="RE15579P"/>
    <property type="match status" value="1"/>
</dbReference>
<dbReference type="Gene3D" id="3.50.4.10">
    <property type="entry name" value="Hepatocyte Growth Factor"/>
    <property type="match status" value="2"/>
</dbReference>
<name>A0A0D6LRJ3_9BILA</name>
<gene>
    <name evidence="4" type="ORF">ANCCEY_07135</name>
</gene>
<dbReference type="PANTHER" id="PTHR47327">
    <property type="entry name" value="FI18240P1-RELATED"/>
    <property type="match status" value="1"/>
</dbReference>
<feature type="region of interest" description="Disordered" evidence="1">
    <location>
        <begin position="463"/>
        <end position="489"/>
    </location>
</feature>
<feature type="compositionally biased region" description="Low complexity" evidence="1">
    <location>
        <begin position="42"/>
        <end position="56"/>
    </location>
</feature>
<dbReference type="GO" id="GO:0009653">
    <property type="term" value="P:anatomical structure morphogenesis"/>
    <property type="evidence" value="ECO:0007669"/>
    <property type="project" value="TreeGrafter"/>
</dbReference>
<dbReference type="Pfam" id="PF00024">
    <property type="entry name" value="PAN_1"/>
    <property type="match status" value="2"/>
</dbReference>
<evidence type="ECO:0000256" key="2">
    <source>
        <dbReference type="SAM" id="SignalP"/>
    </source>
</evidence>
<dbReference type="SMART" id="SM00473">
    <property type="entry name" value="PAN_AP"/>
    <property type="match status" value="2"/>
</dbReference>
<dbReference type="Proteomes" id="UP000054495">
    <property type="component" value="Unassembled WGS sequence"/>
</dbReference>
<protein>
    <submittedName>
        <fullName evidence="4">PAN domain protein</fullName>
    </submittedName>
</protein>
<accession>A0A0D6LRJ3</accession>
<dbReference type="SUPFAM" id="SSF57414">
    <property type="entry name" value="Hairpin loop containing domain-like"/>
    <property type="match status" value="2"/>
</dbReference>
<feature type="region of interest" description="Disordered" evidence="1">
    <location>
        <begin position="149"/>
        <end position="171"/>
    </location>
</feature>
<dbReference type="InterPro" id="IPR052774">
    <property type="entry name" value="Celegans_DevNeuronal_Protein"/>
</dbReference>